<feature type="transmembrane region" description="Helical" evidence="1">
    <location>
        <begin position="78"/>
        <end position="102"/>
    </location>
</feature>
<name>A0A4S8P828_9HYPH</name>
<keyword evidence="3" id="KW-1185">Reference proteome</keyword>
<dbReference type="EMBL" id="STGV01000002">
    <property type="protein sequence ID" value="THV23909.1"/>
    <property type="molecule type" value="Genomic_DNA"/>
</dbReference>
<feature type="transmembrane region" description="Helical" evidence="1">
    <location>
        <begin position="109"/>
        <end position="131"/>
    </location>
</feature>
<organism evidence="2 3">
    <name type="scientific">Peteryoungia ipomoeae</name>
    <dbReference type="NCBI Taxonomy" id="1210932"/>
    <lineage>
        <taxon>Bacteria</taxon>
        <taxon>Pseudomonadati</taxon>
        <taxon>Pseudomonadota</taxon>
        <taxon>Alphaproteobacteria</taxon>
        <taxon>Hyphomicrobiales</taxon>
        <taxon>Rhizobiaceae</taxon>
        <taxon>Peteryoungia</taxon>
    </lineage>
</organism>
<proteinExistence type="predicted"/>
<keyword evidence="1" id="KW-1133">Transmembrane helix</keyword>
<protein>
    <recommendedName>
        <fullName evidence="4">Yip1 domain-containing protein</fullName>
    </recommendedName>
</protein>
<dbReference type="OrthoDB" id="9811204at2"/>
<evidence type="ECO:0000313" key="2">
    <source>
        <dbReference type="EMBL" id="THV23909.1"/>
    </source>
</evidence>
<dbReference type="Proteomes" id="UP000308828">
    <property type="component" value="Unassembled WGS sequence"/>
</dbReference>
<feature type="transmembrane region" description="Helical" evidence="1">
    <location>
        <begin position="169"/>
        <end position="189"/>
    </location>
</feature>
<gene>
    <name evidence="2" type="ORF">FAA97_07975</name>
</gene>
<dbReference type="AlphaFoldDB" id="A0A4S8P828"/>
<comment type="caution">
    <text evidence="2">The sequence shown here is derived from an EMBL/GenBank/DDBJ whole genome shotgun (WGS) entry which is preliminary data.</text>
</comment>
<evidence type="ECO:0008006" key="4">
    <source>
        <dbReference type="Google" id="ProtNLM"/>
    </source>
</evidence>
<keyword evidence="1" id="KW-0472">Membrane</keyword>
<reference evidence="2 3" key="1">
    <citation type="submission" date="2019-04" db="EMBL/GenBank/DDBJ databases">
        <title>Genome sequence of strain shin9-1.</title>
        <authorList>
            <person name="Gao J."/>
            <person name="Sun J."/>
        </authorList>
    </citation>
    <scope>NUCLEOTIDE SEQUENCE [LARGE SCALE GENOMIC DNA]</scope>
    <source>
        <strain evidence="3">shin9-1</strain>
    </source>
</reference>
<evidence type="ECO:0000313" key="3">
    <source>
        <dbReference type="Proteomes" id="UP000308828"/>
    </source>
</evidence>
<accession>A0A4S8P828</accession>
<feature type="transmembrane region" description="Helical" evidence="1">
    <location>
        <begin position="39"/>
        <end position="58"/>
    </location>
</feature>
<dbReference type="RefSeq" id="WP_136598003.1">
    <property type="nucleotide sequence ID" value="NZ_STGV01000002.1"/>
</dbReference>
<sequence>MPSLREVEIYLKGLWLLFRQQPAGLAFLDLSDRGALRSFWSALWSLPAILVSFAWWRLLYLQELAPSQSVGGLFFFRLALVEATNWIVPLVLVGLVCWVIGLGDKFSSIVVVVNWLALPISYAYGTLILMLMLVPSAAGFVTLLWFVLTILLITTLFRVLRMVVGDQVLTLSALILVLLVPSMILSEWLQAYLGILPG</sequence>
<feature type="transmembrane region" description="Helical" evidence="1">
    <location>
        <begin position="137"/>
        <end position="157"/>
    </location>
</feature>
<evidence type="ECO:0000256" key="1">
    <source>
        <dbReference type="SAM" id="Phobius"/>
    </source>
</evidence>
<keyword evidence="1" id="KW-0812">Transmembrane</keyword>